<accession>A0A2Z2K3U9</accession>
<name>A0A2Z2K3U9_9BACL</name>
<evidence type="ECO:0000256" key="6">
    <source>
        <dbReference type="SAM" id="Phobius"/>
    </source>
</evidence>
<sequence>MLKQWIHHHRPDIRSINSLVLPMLLTQILQLLFQLGDQAIVGRLGIQEFAAVGIASSFIYLITGTIGILAISFTIIGGRYLGQNDTDSFGQAFNSGMTLSIVIGIISEVVILLGGRWILGTLYDMDHSVVTCSNYQVVLQVKPQPIPRINKQPASVCQNAGCLSYFVKPSTINSAR</sequence>
<protein>
    <recommendedName>
        <fullName evidence="3">Probable multidrug resistance protein NorM</fullName>
    </recommendedName>
    <alternativeName>
        <fullName evidence="5">Multidrug-efflux transporter</fullName>
    </alternativeName>
</protein>
<comment type="similarity">
    <text evidence="2">Belongs to the multi antimicrobial extrusion (MATE) (TC 2.A.66.1) family.</text>
</comment>
<keyword evidence="4" id="KW-0813">Transport</keyword>
<dbReference type="PANTHER" id="PTHR43298">
    <property type="entry name" value="MULTIDRUG RESISTANCE PROTEIN NORM-RELATED"/>
    <property type="match status" value="1"/>
</dbReference>
<dbReference type="GO" id="GO:0015297">
    <property type="term" value="F:antiporter activity"/>
    <property type="evidence" value="ECO:0007669"/>
    <property type="project" value="InterPro"/>
</dbReference>
<proteinExistence type="inferred from homology"/>
<dbReference type="AlphaFoldDB" id="A0A2Z2K3U9"/>
<comment type="function">
    <text evidence="1">Multidrug efflux pump.</text>
</comment>
<feature type="transmembrane region" description="Helical" evidence="6">
    <location>
        <begin position="96"/>
        <end position="119"/>
    </location>
</feature>
<dbReference type="RefSeq" id="WP_087914228.1">
    <property type="nucleotide sequence ID" value="NZ_CP021780.1"/>
</dbReference>
<feature type="transmembrane region" description="Helical" evidence="6">
    <location>
        <begin position="49"/>
        <end position="76"/>
    </location>
</feature>
<evidence type="ECO:0000313" key="7">
    <source>
        <dbReference type="EMBL" id="ASA20206.1"/>
    </source>
</evidence>
<evidence type="ECO:0000256" key="1">
    <source>
        <dbReference type="ARBA" id="ARBA00003408"/>
    </source>
</evidence>
<keyword evidence="6" id="KW-0812">Transmembrane</keyword>
<evidence type="ECO:0000313" key="8">
    <source>
        <dbReference type="Proteomes" id="UP000249890"/>
    </source>
</evidence>
<evidence type="ECO:0000256" key="5">
    <source>
        <dbReference type="ARBA" id="ARBA00031636"/>
    </source>
</evidence>
<evidence type="ECO:0000256" key="2">
    <source>
        <dbReference type="ARBA" id="ARBA00010199"/>
    </source>
</evidence>
<keyword evidence="6" id="KW-1133">Transmembrane helix</keyword>
<dbReference type="Pfam" id="PF01554">
    <property type="entry name" value="MatE"/>
    <property type="match status" value="1"/>
</dbReference>
<dbReference type="Proteomes" id="UP000249890">
    <property type="component" value="Chromosome"/>
</dbReference>
<dbReference type="KEGG" id="pdh:B9T62_04955"/>
<dbReference type="OrthoDB" id="9806302at2"/>
<reference evidence="7 8" key="1">
    <citation type="submission" date="2017-06" db="EMBL/GenBank/DDBJ databases">
        <title>Complete genome sequence of Paenibacillus donghaensis KCTC 13049T isolated from East Sea sediment, South Korea.</title>
        <authorList>
            <person name="Jung B.K."/>
            <person name="Hong S.-J."/>
            <person name="Shin J.-H."/>
        </authorList>
    </citation>
    <scope>NUCLEOTIDE SEQUENCE [LARGE SCALE GENOMIC DNA]</scope>
    <source>
        <strain evidence="7 8">KCTC 13049</strain>
    </source>
</reference>
<dbReference type="InterPro" id="IPR050222">
    <property type="entry name" value="MATE_MdtK"/>
</dbReference>
<keyword evidence="8" id="KW-1185">Reference proteome</keyword>
<gene>
    <name evidence="7" type="ORF">B9T62_04955</name>
</gene>
<evidence type="ECO:0000256" key="3">
    <source>
        <dbReference type="ARBA" id="ARBA00020268"/>
    </source>
</evidence>
<dbReference type="PANTHER" id="PTHR43298:SF2">
    <property type="entry name" value="FMN_FAD EXPORTER YEEO-RELATED"/>
    <property type="match status" value="1"/>
</dbReference>
<keyword evidence="6" id="KW-0472">Membrane</keyword>
<dbReference type="InterPro" id="IPR002528">
    <property type="entry name" value="MATE_fam"/>
</dbReference>
<dbReference type="GO" id="GO:0005886">
    <property type="term" value="C:plasma membrane"/>
    <property type="evidence" value="ECO:0007669"/>
    <property type="project" value="TreeGrafter"/>
</dbReference>
<dbReference type="EMBL" id="CP021780">
    <property type="protein sequence ID" value="ASA20206.1"/>
    <property type="molecule type" value="Genomic_DNA"/>
</dbReference>
<dbReference type="GO" id="GO:0042910">
    <property type="term" value="F:xenobiotic transmembrane transporter activity"/>
    <property type="evidence" value="ECO:0007669"/>
    <property type="project" value="InterPro"/>
</dbReference>
<evidence type="ECO:0000256" key="4">
    <source>
        <dbReference type="ARBA" id="ARBA00022448"/>
    </source>
</evidence>
<organism evidence="7 8">
    <name type="scientific">Paenibacillus donghaensis</name>
    <dbReference type="NCBI Taxonomy" id="414771"/>
    <lineage>
        <taxon>Bacteria</taxon>
        <taxon>Bacillati</taxon>
        <taxon>Bacillota</taxon>
        <taxon>Bacilli</taxon>
        <taxon>Bacillales</taxon>
        <taxon>Paenibacillaceae</taxon>
        <taxon>Paenibacillus</taxon>
    </lineage>
</organism>